<reference evidence="2 3" key="1">
    <citation type="submission" date="2021-06" db="EMBL/GenBank/DDBJ databases">
        <title>Caerostris extrusa draft genome.</title>
        <authorList>
            <person name="Kono N."/>
            <person name="Arakawa K."/>
        </authorList>
    </citation>
    <scope>NUCLEOTIDE SEQUENCE [LARGE SCALE GENOMIC DNA]</scope>
</reference>
<keyword evidence="3" id="KW-1185">Reference proteome</keyword>
<sequence length="215" mass="24265">MTCRVTVVPTIETLLAVILVYTIRTAMSNSTAIIVGFRDFLRLKRHNNNLFDLSCVYPQNVIPGGVSIISSRVEGSEPIKPENVPLSVTYDSTQEPAYYPAPYASTRVPSYSEHCIQNTNVSQKNMGTFGSSRSGYTYDIPYPPRRSEKGEGKYEAPAIYFPAYHHTGVELRSHRDRVIYSVSERSRRKHDKKGPGEIREKGNVTFSLLTENLFH</sequence>
<protein>
    <submittedName>
        <fullName evidence="2">Down syndrome cell adhesion molecule-like protein Dscam2</fullName>
    </submittedName>
</protein>
<gene>
    <name evidence="2" type="primary">Dscam2_35</name>
    <name evidence="2" type="ORF">CEXT_734531</name>
</gene>
<dbReference type="EMBL" id="BPLR01002937">
    <property type="protein sequence ID" value="GIX79438.1"/>
    <property type="molecule type" value="Genomic_DNA"/>
</dbReference>
<name>A0AAV4N413_CAEEX</name>
<keyword evidence="1" id="KW-0472">Membrane</keyword>
<accession>A0AAV4N413</accession>
<keyword evidence="1" id="KW-0812">Transmembrane</keyword>
<keyword evidence="1" id="KW-1133">Transmembrane helix</keyword>
<proteinExistence type="predicted"/>
<organism evidence="2 3">
    <name type="scientific">Caerostris extrusa</name>
    <name type="common">Bark spider</name>
    <name type="synonym">Caerostris bankana</name>
    <dbReference type="NCBI Taxonomy" id="172846"/>
    <lineage>
        <taxon>Eukaryota</taxon>
        <taxon>Metazoa</taxon>
        <taxon>Ecdysozoa</taxon>
        <taxon>Arthropoda</taxon>
        <taxon>Chelicerata</taxon>
        <taxon>Arachnida</taxon>
        <taxon>Araneae</taxon>
        <taxon>Araneomorphae</taxon>
        <taxon>Entelegynae</taxon>
        <taxon>Araneoidea</taxon>
        <taxon>Araneidae</taxon>
        <taxon>Caerostris</taxon>
    </lineage>
</organism>
<evidence type="ECO:0000313" key="2">
    <source>
        <dbReference type="EMBL" id="GIX79438.1"/>
    </source>
</evidence>
<dbReference type="Proteomes" id="UP001054945">
    <property type="component" value="Unassembled WGS sequence"/>
</dbReference>
<evidence type="ECO:0000313" key="3">
    <source>
        <dbReference type="Proteomes" id="UP001054945"/>
    </source>
</evidence>
<evidence type="ECO:0000256" key="1">
    <source>
        <dbReference type="SAM" id="Phobius"/>
    </source>
</evidence>
<feature type="transmembrane region" description="Helical" evidence="1">
    <location>
        <begin position="14"/>
        <end position="37"/>
    </location>
</feature>
<dbReference type="AlphaFoldDB" id="A0AAV4N413"/>
<comment type="caution">
    <text evidence="2">The sequence shown here is derived from an EMBL/GenBank/DDBJ whole genome shotgun (WGS) entry which is preliminary data.</text>
</comment>